<name>F6B943_DESCC</name>
<accession>F6B943</accession>
<dbReference type="AlphaFoldDB" id="F6B943"/>
<evidence type="ECO:0000313" key="1">
    <source>
        <dbReference type="EMBL" id="AEF94815.1"/>
    </source>
</evidence>
<evidence type="ECO:0008006" key="3">
    <source>
        <dbReference type="Google" id="ProtNLM"/>
    </source>
</evidence>
<proteinExistence type="predicted"/>
<dbReference type="KEGG" id="dca:Desca_1974"/>
<dbReference type="RefSeq" id="WP_013810481.1">
    <property type="nucleotide sequence ID" value="NC_015565.1"/>
</dbReference>
<sequence>MGKTLLSIDWDYFVPIKKEWCGSYLENAKNTCGLWYKRYIKGKMWGQDIEQIVDAAADYDKFWQKIRNFFNLTKSTKVYVSDSHRFSYLIAKENFCDQVYLFDAHADLGYGGLDSLNFELNCANWLGKLFKNKVIQRASIIYSPFTYESAADFSEINRAFDIKYETLNDLPENIDVSAVHICRSGAWTPPWLDHKFYHFVGILNIPYRLIDCTPRVWNTKKLNLSAQISYLLC</sequence>
<organism evidence="1 2">
    <name type="scientific">Desulfotomaculum nigrificans (strain DSM 14880 / VKM B-2319 / CO-1-SRB)</name>
    <name type="common">Desulfotomaculum carboxydivorans</name>
    <dbReference type="NCBI Taxonomy" id="868595"/>
    <lineage>
        <taxon>Bacteria</taxon>
        <taxon>Bacillati</taxon>
        <taxon>Bacillota</taxon>
        <taxon>Clostridia</taxon>
        <taxon>Eubacteriales</taxon>
        <taxon>Desulfotomaculaceae</taxon>
        <taxon>Desulfotomaculum</taxon>
    </lineage>
</organism>
<dbReference type="HOGENOM" id="CLU_1179753_0_0_9"/>
<dbReference type="EMBL" id="CP002736">
    <property type="protein sequence ID" value="AEF94815.1"/>
    <property type="molecule type" value="Genomic_DNA"/>
</dbReference>
<dbReference type="Proteomes" id="UP000009226">
    <property type="component" value="Chromosome"/>
</dbReference>
<reference evidence="1" key="1">
    <citation type="submission" date="2011-05" db="EMBL/GenBank/DDBJ databases">
        <title>Complete sequence of Desulfotomaculum carboxydivorans CO-1-SRB.</title>
        <authorList>
            <consortium name="US DOE Joint Genome Institute"/>
            <person name="Lucas S."/>
            <person name="Han J."/>
            <person name="Lapidus A."/>
            <person name="Cheng J.-F."/>
            <person name="Goodwin L."/>
            <person name="Pitluck S."/>
            <person name="Peters L."/>
            <person name="Mikhailova N."/>
            <person name="Lu M."/>
            <person name="Han C."/>
            <person name="Tapia R."/>
            <person name="Land M."/>
            <person name="Hauser L."/>
            <person name="Kyrpides N."/>
            <person name="Ivanova N."/>
            <person name="Pagani I."/>
            <person name="Stams A."/>
            <person name="Plugge C."/>
            <person name="Muyzer G."/>
            <person name="Kuever J."/>
            <person name="Parshina S."/>
            <person name="Ivanova A."/>
            <person name="Nazina T."/>
            <person name="Woyke T."/>
        </authorList>
    </citation>
    <scope>NUCLEOTIDE SEQUENCE [LARGE SCALE GENOMIC DNA]</scope>
    <source>
        <strain evidence="1">CO-1-SRB</strain>
    </source>
</reference>
<evidence type="ECO:0000313" key="2">
    <source>
        <dbReference type="Proteomes" id="UP000009226"/>
    </source>
</evidence>
<protein>
    <recommendedName>
        <fullName evidence="3">Arginase</fullName>
    </recommendedName>
</protein>
<keyword evidence="2" id="KW-1185">Reference proteome</keyword>
<dbReference type="eggNOG" id="ENOG502ZGPT">
    <property type="taxonomic scope" value="Bacteria"/>
</dbReference>
<dbReference type="STRING" id="868595.Desca_1974"/>
<gene>
    <name evidence="1" type="ordered locus">Desca_1974</name>
</gene>